<evidence type="ECO:0000313" key="3">
    <source>
        <dbReference type="Proteomes" id="UP001337723"/>
    </source>
</evidence>
<dbReference type="Proteomes" id="UP001337723">
    <property type="component" value="Chromosome"/>
</dbReference>
<evidence type="ECO:0000313" key="2">
    <source>
        <dbReference type="EMBL" id="BDW86126.1"/>
    </source>
</evidence>
<dbReference type="GO" id="GO:0045335">
    <property type="term" value="C:phagocytic vesicle"/>
    <property type="evidence" value="ECO:0007669"/>
    <property type="project" value="TreeGrafter"/>
</dbReference>
<gene>
    <name evidence="2" type="ORF">MACH21_23030</name>
</gene>
<dbReference type="GO" id="GO:0030247">
    <property type="term" value="F:polysaccharide binding"/>
    <property type="evidence" value="ECO:0007669"/>
    <property type="project" value="TreeGrafter"/>
</dbReference>
<sequence>MKRLTHHQIGADQGSVLMFSDFADNGPMWTGDGPREKRVAVSFAGAFRAPPMVHVGISMWDTDGQTNQRADLRAEEVTETGFDLVFRTWGDSRIARIRADWIAFGTVLGEDDWDVD</sequence>
<dbReference type="AlphaFoldDB" id="A0AA48HU43"/>
<dbReference type="GO" id="GO:0009986">
    <property type="term" value="C:cell surface"/>
    <property type="evidence" value="ECO:0007669"/>
    <property type="project" value="TreeGrafter"/>
</dbReference>
<dbReference type="GO" id="GO:0098609">
    <property type="term" value="P:cell-cell adhesion"/>
    <property type="evidence" value="ECO:0007669"/>
    <property type="project" value="TreeGrafter"/>
</dbReference>
<evidence type="ECO:0000259" key="1">
    <source>
        <dbReference type="Pfam" id="PF09458"/>
    </source>
</evidence>
<keyword evidence="3" id="KW-1185">Reference proteome</keyword>
<dbReference type="InterPro" id="IPR037221">
    <property type="entry name" value="H-type_lectin_dom_sf"/>
</dbReference>
<reference evidence="2 3" key="1">
    <citation type="submission" date="2023-01" db="EMBL/GenBank/DDBJ databases">
        <title>Complete genome sequence of Roseicyclus marinus strain Dej080120_10.</title>
        <authorList>
            <person name="Ueki S."/>
            <person name="Maruyama F."/>
        </authorList>
    </citation>
    <scope>NUCLEOTIDE SEQUENCE [LARGE SCALE GENOMIC DNA]</scope>
    <source>
        <strain evidence="2 3">Dej080120_10</strain>
    </source>
</reference>
<organism evidence="2 3">
    <name type="scientific">Roseicyclus marinus</name>
    <dbReference type="NCBI Taxonomy" id="2161673"/>
    <lineage>
        <taxon>Bacteria</taxon>
        <taxon>Pseudomonadati</taxon>
        <taxon>Pseudomonadota</taxon>
        <taxon>Alphaproteobacteria</taxon>
        <taxon>Rhodobacterales</taxon>
        <taxon>Roseobacteraceae</taxon>
        <taxon>Roseicyclus</taxon>
    </lineage>
</organism>
<dbReference type="KEGG" id="rmai:MACH21_23030"/>
<dbReference type="InterPro" id="IPR019019">
    <property type="entry name" value="H-type_lectin_domain"/>
</dbReference>
<dbReference type="RefSeq" id="WP_338272024.1">
    <property type="nucleotide sequence ID" value="NZ_AP027266.1"/>
</dbReference>
<name>A0AA48HU43_9RHOB</name>
<accession>A0AA48HU43</accession>
<dbReference type="Pfam" id="PF09458">
    <property type="entry name" value="H_lectin"/>
    <property type="match status" value="1"/>
</dbReference>
<dbReference type="GO" id="GO:0046871">
    <property type="term" value="F:N-acetylgalactosamine binding"/>
    <property type="evidence" value="ECO:0007669"/>
    <property type="project" value="TreeGrafter"/>
</dbReference>
<dbReference type="EMBL" id="AP027266">
    <property type="protein sequence ID" value="BDW86126.1"/>
    <property type="molecule type" value="Genomic_DNA"/>
</dbReference>
<dbReference type="Gene3D" id="2.60.40.2080">
    <property type="match status" value="1"/>
</dbReference>
<dbReference type="GO" id="GO:0098636">
    <property type="term" value="C:protein complex involved in cell adhesion"/>
    <property type="evidence" value="ECO:0007669"/>
    <property type="project" value="TreeGrafter"/>
</dbReference>
<dbReference type="SUPFAM" id="SSF141086">
    <property type="entry name" value="Agglutinin HPA-like"/>
    <property type="match status" value="1"/>
</dbReference>
<dbReference type="GO" id="GO:0070492">
    <property type="term" value="F:oligosaccharide binding"/>
    <property type="evidence" value="ECO:0007669"/>
    <property type="project" value="TreeGrafter"/>
</dbReference>
<dbReference type="PANTHER" id="PTHR46938">
    <property type="entry name" value="DISCOIDIN-1 SUBUNIT A-RELATED-RELATED"/>
    <property type="match status" value="1"/>
</dbReference>
<feature type="domain" description="H-type lectin" evidence="1">
    <location>
        <begin position="39"/>
        <end position="104"/>
    </location>
</feature>
<dbReference type="InterPro" id="IPR052487">
    <property type="entry name" value="Galactose-binding_lectin"/>
</dbReference>
<proteinExistence type="predicted"/>
<protein>
    <recommendedName>
        <fullName evidence="1">H-type lectin domain-containing protein</fullName>
    </recommendedName>
</protein>